<evidence type="ECO:0000313" key="2">
    <source>
        <dbReference type="Proteomes" id="UP000327194"/>
    </source>
</evidence>
<protein>
    <submittedName>
        <fullName evidence="1">SDR family NAD(P)-dependent oxidoreductase</fullName>
    </submittedName>
</protein>
<dbReference type="EMBL" id="CP045562">
    <property type="protein sequence ID" value="QFX92330.1"/>
    <property type="molecule type" value="Genomic_DNA"/>
</dbReference>
<name>A0AAE6P126_9LACO</name>
<organism evidence="1 2">
    <name type="scientific">Fructilactobacillus fructivorans</name>
    <dbReference type="NCBI Taxonomy" id="1614"/>
    <lineage>
        <taxon>Bacteria</taxon>
        <taxon>Bacillati</taxon>
        <taxon>Bacillota</taxon>
        <taxon>Bacilli</taxon>
        <taxon>Lactobacillales</taxon>
        <taxon>Lactobacillaceae</taxon>
        <taxon>Fructilactobacillus</taxon>
    </lineage>
</organism>
<dbReference type="KEGG" id="lfv:LF543_01515"/>
<reference evidence="1 2" key="1">
    <citation type="submission" date="2019-10" db="EMBL/GenBank/DDBJ databases">
        <title>Genome sequencing of Lactobacillus fructivorans.</title>
        <authorList>
            <person name="Kim K."/>
        </authorList>
    </citation>
    <scope>NUCLEOTIDE SEQUENCE [LARGE SCALE GENOMIC DNA]</scope>
    <source>
        <strain evidence="1 2">LF543</strain>
    </source>
</reference>
<dbReference type="Pfam" id="PF00106">
    <property type="entry name" value="adh_short"/>
    <property type="match status" value="1"/>
</dbReference>
<dbReference type="AlphaFoldDB" id="A0AAE6P126"/>
<proteinExistence type="predicted"/>
<accession>A0AAE6P126</accession>
<dbReference type="GO" id="GO:0019290">
    <property type="term" value="P:siderophore biosynthetic process"/>
    <property type="evidence" value="ECO:0007669"/>
    <property type="project" value="InterPro"/>
</dbReference>
<gene>
    <name evidence="1" type="ORF">LF543_01515</name>
</gene>
<dbReference type="CDD" id="cd05233">
    <property type="entry name" value="SDR_c"/>
    <property type="match status" value="1"/>
</dbReference>
<dbReference type="InterPro" id="IPR002347">
    <property type="entry name" value="SDR_fam"/>
</dbReference>
<dbReference type="PRINTS" id="PR01397">
    <property type="entry name" value="DHBDHDRGNASE"/>
</dbReference>
<dbReference type="PANTHER" id="PTHR43431">
    <property type="entry name" value="OXIDOREDUCTASE, SHORT CHAIN DEHYDROGENASE/REDUCTASE FAMILY (AFU_ORTHOLOGUE AFUA_5G14000)"/>
    <property type="match status" value="1"/>
</dbReference>
<dbReference type="Gene3D" id="3.40.50.720">
    <property type="entry name" value="NAD(P)-binding Rossmann-like Domain"/>
    <property type="match status" value="1"/>
</dbReference>
<dbReference type="InterPro" id="IPR003560">
    <property type="entry name" value="DHB_DH"/>
</dbReference>
<evidence type="ECO:0000313" key="1">
    <source>
        <dbReference type="EMBL" id="QFX92330.1"/>
    </source>
</evidence>
<dbReference type="Proteomes" id="UP000327194">
    <property type="component" value="Chromosome"/>
</dbReference>
<dbReference type="PANTHER" id="PTHR43431:SF7">
    <property type="entry name" value="OXIDOREDUCTASE, SHORT CHAIN DEHYDROGENASE_REDUCTASE FAMILY (AFU_ORTHOLOGUE AFUA_5G14000)"/>
    <property type="match status" value="1"/>
</dbReference>
<dbReference type="RefSeq" id="WP_010022620.1">
    <property type="nucleotide sequence ID" value="NZ_AZDS01000005.1"/>
</dbReference>
<dbReference type="SUPFAM" id="SSF51735">
    <property type="entry name" value="NAD(P)-binding Rossmann-fold domains"/>
    <property type="match status" value="1"/>
</dbReference>
<sequence>MSESVVIFGVGKGFGFSIAKKFGEAGKTPILVARNADQLKQFVKDLSNDGIIKADFIVADVTDPTQVTNVFSKVKMAYGIPETMVYNVGDKTLDTPFSLPLDQIKGIYDTNVFGAITTTRQFVGLSDDSKLNRNILITGGGAAFHPTKDNATLAATKAALSDYAFSLHDAVEDDNIYVGLITIQGLSGSSEEMQPDNVAKVYVKAAQDRSEREIKYPAKPSDF</sequence>
<dbReference type="GO" id="GO:0008667">
    <property type="term" value="F:2,3-dihydro-2,3-dihydroxybenzoate dehydrogenase activity"/>
    <property type="evidence" value="ECO:0007669"/>
    <property type="project" value="InterPro"/>
</dbReference>
<dbReference type="InterPro" id="IPR036291">
    <property type="entry name" value="NAD(P)-bd_dom_sf"/>
</dbReference>